<dbReference type="AlphaFoldDB" id="A0A3D9SVG0"/>
<evidence type="ECO:0000259" key="4">
    <source>
        <dbReference type="PROSITE" id="PS50949"/>
    </source>
</evidence>
<organism evidence="5 6">
    <name type="scientific">Thermomonospora umbrina</name>
    <dbReference type="NCBI Taxonomy" id="111806"/>
    <lineage>
        <taxon>Bacteria</taxon>
        <taxon>Bacillati</taxon>
        <taxon>Actinomycetota</taxon>
        <taxon>Actinomycetes</taxon>
        <taxon>Streptosporangiales</taxon>
        <taxon>Thermomonosporaceae</taxon>
        <taxon>Thermomonospora</taxon>
    </lineage>
</organism>
<evidence type="ECO:0000256" key="3">
    <source>
        <dbReference type="ARBA" id="ARBA00023163"/>
    </source>
</evidence>
<dbReference type="InterPro" id="IPR000524">
    <property type="entry name" value="Tscrpt_reg_HTH_GntR"/>
</dbReference>
<dbReference type="PANTHER" id="PTHR38445">
    <property type="entry name" value="HTH-TYPE TRANSCRIPTIONAL REPRESSOR YTRA"/>
    <property type="match status" value="1"/>
</dbReference>
<proteinExistence type="predicted"/>
<gene>
    <name evidence="5" type="ORF">DFJ69_5433</name>
</gene>
<keyword evidence="1" id="KW-0805">Transcription regulation</keyword>
<dbReference type="RefSeq" id="WP_116026951.1">
    <property type="nucleotide sequence ID" value="NZ_QTTT01000001.1"/>
</dbReference>
<dbReference type="OrthoDB" id="4537656at2"/>
<accession>A0A3D9SVG0</accession>
<keyword evidence="2" id="KW-0238">DNA-binding</keyword>
<dbReference type="PANTHER" id="PTHR38445:SF9">
    <property type="entry name" value="HTH-TYPE TRANSCRIPTIONAL REPRESSOR YTRA"/>
    <property type="match status" value="1"/>
</dbReference>
<reference evidence="5 6" key="1">
    <citation type="submission" date="2018-08" db="EMBL/GenBank/DDBJ databases">
        <title>Sequencing the genomes of 1000 actinobacteria strains.</title>
        <authorList>
            <person name="Klenk H.-P."/>
        </authorList>
    </citation>
    <scope>NUCLEOTIDE SEQUENCE [LARGE SCALE GENOMIC DNA]</scope>
    <source>
        <strain evidence="5 6">DSM 43927</strain>
    </source>
</reference>
<dbReference type="InterPro" id="IPR036390">
    <property type="entry name" value="WH_DNA-bd_sf"/>
</dbReference>
<keyword evidence="3" id="KW-0804">Transcription</keyword>
<evidence type="ECO:0000256" key="2">
    <source>
        <dbReference type="ARBA" id="ARBA00023125"/>
    </source>
</evidence>
<evidence type="ECO:0000313" key="5">
    <source>
        <dbReference type="EMBL" id="REE99916.1"/>
    </source>
</evidence>
<comment type="caution">
    <text evidence="5">The sequence shown here is derived from an EMBL/GenBank/DDBJ whole genome shotgun (WGS) entry which is preliminary data.</text>
</comment>
<dbReference type="Gene3D" id="1.10.10.10">
    <property type="entry name" value="Winged helix-like DNA-binding domain superfamily/Winged helix DNA-binding domain"/>
    <property type="match status" value="1"/>
</dbReference>
<dbReference type="Proteomes" id="UP000256661">
    <property type="component" value="Unassembled WGS sequence"/>
</dbReference>
<dbReference type="Pfam" id="PF00392">
    <property type="entry name" value="GntR"/>
    <property type="match status" value="1"/>
</dbReference>
<dbReference type="PROSITE" id="PS50949">
    <property type="entry name" value="HTH_GNTR"/>
    <property type="match status" value="1"/>
</dbReference>
<dbReference type="CDD" id="cd07377">
    <property type="entry name" value="WHTH_GntR"/>
    <property type="match status" value="1"/>
</dbReference>
<sequence length="243" mass="27094">MTRSTVVDEVTDKIAFQIASGQLEAGQSLPSIRRLAEDHDINPSTVQVVLERLRGAGFVEPRRGVGIVVRDIELYGGIEVWRYLFRFSSRLPDLIVRSVQDILETLRLYYDAAMRKVTVDPSVYDARSVRRALQRLELLATDPDVTSAEVHRAVLHILRTSSATLGHGISLAVLNSLGALLSEVPEVVDALYSDPSQHAWWWGQVITAWETADAELAAATLTLLDDWHVETLDRLRTRLKAAS</sequence>
<feature type="domain" description="HTH gntR-type" evidence="4">
    <location>
        <begin position="4"/>
        <end position="72"/>
    </location>
</feature>
<dbReference type="GO" id="GO:0003677">
    <property type="term" value="F:DNA binding"/>
    <property type="evidence" value="ECO:0007669"/>
    <property type="project" value="UniProtKB-KW"/>
</dbReference>
<evidence type="ECO:0000256" key="1">
    <source>
        <dbReference type="ARBA" id="ARBA00023015"/>
    </source>
</evidence>
<protein>
    <submittedName>
        <fullName evidence="5">Regulatory GntR family protein</fullName>
    </submittedName>
</protein>
<evidence type="ECO:0000313" key="6">
    <source>
        <dbReference type="Proteomes" id="UP000256661"/>
    </source>
</evidence>
<dbReference type="InterPro" id="IPR036388">
    <property type="entry name" value="WH-like_DNA-bd_sf"/>
</dbReference>
<dbReference type="SUPFAM" id="SSF46785">
    <property type="entry name" value="Winged helix' DNA-binding domain"/>
    <property type="match status" value="1"/>
</dbReference>
<keyword evidence="6" id="KW-1185">Reference proteome</keyword>
<name>A0A3D9SVG0_9ACTN</name>
<dbReference type="EMBL" id="QTTT01000001">
    <property type="protein sequence ID" value="REE99916.1"/>
    <property type="molecule type" value="Genomic_DNA"/>
</dbReference>
<dbReference type="SMART" id="SM00345">
    <property type="entry name" value="HTH_GNTR"/>
    <property type="match status" value="1"/>
</dbReference>
<dbReference type="GO" id="GO:0003700">
    <property type="term" value="F:DNA-binding transcription factor activity"/>
    <property type="evidence" value="ECO:0007669"/>
    <property type="project" value="InterPro"/>
</dbReference>